<evidence type="ECO:0000256" key="9">
    <source>
        <dbReference type="SAM" id="MobiDB-lite"/>
    </source>
</evidence>
<evidence type="ECO:0000256" key="3">
    <source>
        <dbReference type="ARBA" id="ARBA00022723"/>
    </source>
</evidence>
<evidence type="ECO:0000256" key="7">
    <source>
        <dbReference type="ARBA" id="ARBA00023049"/>
    </source>
</evidence>
<keyword evidence="8" id="KW-1015">Disulfide bond</keyword>
<name>A0ABW2CR75_9ACTN</name>
<sequence>MKLLAAAALIAASAPAVPAATPVAPAAPARTVHLAGPGGCASPGAPAVPGVPAVPASGHGRAGADARVRDPDSGARERNELTPAQAATVERDLADVLAGLGIGRRAGEHRSPEAEEQVRRAQVRIPVYFHVLHDGARGNVSNALIDRQITVLNDTYGGRKGGADTGFSFELKKVTRSDDAAWYSDPERHEAAFKPKLRQGGAGALNLYSADLGKDLLGWSTFPWKYKGDPKKDGVVVHAGSMPGGSIEHFNLGYSAAHETGHWLGLYHTFQDGCGGAGDRVADTPDERDPTNGCPTGKDTCPSAGDDPVHNFMDYAWDSCMHEFTKGQGERLHKVWAAYRR</sequence>
<keyword evidence="2" id="KW-0645">Protease</keyword>
<dbReference type="CDD" id="cd04275">
    <property type="entry name" value="ZnMc_pappalysin_like"/>
    <property type="match status" value="1"/>
</dbReference>
<reference evidence="13" key="1">
    <citation type="journal article" date="2019" name="Int. J. Syst. Evol. Microbiol.">
        <title>The Global Catalogue of Microorganisms (GCM) 10K type strain sequencing project: providing services to taxonomists for standard genome sequencing and annotation.</title>
        <authorList>
            <consortium name="The Broad Institute Genomics Platform"/>
            <consortium name="The Broad Institute Genome Sequencing Center for Infectious Disease"/>
            <person name="Wu L."/>
            <person name="Ma J."/>
        </authorList>
    </citation>
    <scope>NUCLEOTIDE SEQUENCE [LARGE SCALE GENOMIC DNA]</scope>
    <source>
        <strain evidence="13">JCM 3369</strain>
    </source>
</reference>
<dbReference type="GO" id="GO:0008237">
    <property type="term" value="F:metallopeptidase activity"/>
    <property type="evidence" value="ECO:0007669"/>
    <property type="project" value="UniProtKB-KW"/>
</dbReference>
<dbReference type="EMBL" id="JBHSXS010000026">
    <property type="protein sequence ID" value="MFC6884327.1"/>
    <property type="molecule type" value="Genomic_DNA"/>
</dbReference>
<dbReference type="PANTHER" id="PTHR47466:SF1">
    <property type="entry name" value="METALLOPROTEASE MEP1 (AFU_ORTHOLOGUE AFUA_1G07730)-RELATED"/>
    <property type="match status" value="1"/>
</dbReference>
<evidence type="ECO:0000313" key="13">
    <source>
        <dbReference type="Proteomes" id="UP001596380"/>
    </source>
</evidence>
<feature type="region of interest" description="Disordered" evidence="9">
    <location>
        <begin position="283"/>
        <end position="305"/>
    </location>
</feature>
<dbReference type="Proteomes" id="UP001596380">
    <property type="component" value="Unassembled WGS sequence"/>
</dbReference>
<keyword evidence="6" id="KW-0862">Zinc</keyword>
<evidence type="ECO:0000256" key="1">
    <source>
        <dbReference type="ARBA" id="ARBA00008721"/>
    </source>
</evidence>
<evidence type="ECO:0000256" key="6">
    <source>
        <dbReference type="ARBA" id="ARBA00022833"/>
    </source>
</evidence>
<feature type="signal peptide" evidence="10">
    <location>
        <begin position="1"/>
        <end position="19"/>
    </location>
</feature>
<keyword evidence="7 12" id="KW-0482">Metalloprotease</keyword>
<dbReference type="InterPro" id="IPR008754">
    <property type="entry name" value="Peptidase_M43"/>
</dbReference>
<feature type="region of interest" description="Disordered" evidence="9">
    <location>
        <begin position="51"/>
        <end position="88"/>
    </location>
</feature>
<dbReference type="RefSeq" id="WP_309239713.1">
    <property type="nucleotide sequence ID" value="NZ_JBHSXE010000001.1"/>
</dbReference>
<organism evidence="12 13">
    <name type="scientific">Actinomadura yumaensis</name>
    <dbReference type="NCBI Taxonomy" id="111807"/>
    <lineage>
        <taxon>Bacteria</taxon>
        <taxon>Bacillati</taxon>
        <taxon>Actinomycetota</taxon>
        <taxon>Actinomycetes</taxon>
        <taxon>Streptosporangiales</taxon>
        <taxon>Thermomonosporaceae</taxon>
        <taxon>Actinomadura</taxon>
    </lineage>
</organism>
<proteinExistence type="inferred from homology"/>
<keyword evidence="4 10" id="KW-0732">Signal</keyword>
<keyword evidence="5" id="KW-0378">Hydrolase</keyword>
<keyword evidence="3" id="KW-0479">Metal-binding</keyword>
<evidence type="ECO:0000256" key="8">
    <source>
        <dbReference type="ARBA" id="ARBA00023157"/>
    </source>
</evidence>
<evidence type="ECO:0000259" key="11">
    <source>
        <dbReference type="Pfam" id="PF05572"/>
    </source>
</evidence>
<gene>
    <name evidence="12" type="ORF">ACFQKB_31530</name>
</gene>
<evidence type="ECO:0000256" key="4">
    <source>
        <dbReference type="ARBA" id="ARBA00022729"/>
    </source>
</evidence>
<dbReference type="InterPro" id="IPR024079">
    <property type="entry name" value="MetalloPept_cat_dom_sf"/>
</dbReference>
<comment type="caution">
    <text evidence="12">The sequence shown here is derived from an EMBL/GenBank/DDBJ whole genome shotgun (WGS) entry which is preliminary data.</text>
</comment>
<keyword evidence="13" id="KW-1185">Reference proteome</keyword>
<comment type="similarity">
    <text evidence="1">Belongs to the peptidase M43B family.</text>
</comment>
<feature type="domain" description="Peptidase M43 pregnancy-associated plasma-A" evidence="11">
    <location>
        <begin position="254"/>
        <end position="335"/>
    </location>
</feature>
<dbReference type="Gene3D" id="3.40.390.10">
    <property type="entry name" value="Collagenase (Catalytic Domain)"/>
    <property type="match status" value="1"/>
</dbReference>
<protein>
    <submittedName>
        <fullName evidence="12">Zinc metalloprotease</fullName>
    </submittedName>
</protein>
<dbReference type="PANTHER" id="PTHR47466">
    <property type="match status" value="1"/>
</dbReference>
<evidence type="ECO:0000256" key="2">
    <source>
        <dbReference type="ARBA" id="ARBA00022670"/>
    </source>
</evidence>
<evidence type="ECO:0000256" key="10">
    <source>
        <dbReference type="SAM" id="SignalP"/>
    </source>
</evidence>
<feature type="compositionally biased region" description="Basic and acidic residues" evidence="9">
    <location>
        <begin position="62"/>
        <end position="80"/>
    </location>
</feature>
<evidence type="ECO:0000256" key="5">
    <source>
        <dbReference type="ARBA" id="ARBA00022801"/>
    </source>
</evidence>
<accession>A0ABW2CR75</accession>
<dbReference type="Pfam" id="PF05572">
    <property type="entry name" value="Peptidase_M43"/>
    <property type="match status" value="1"/>
</dbReference>
<dbReference type="SUPFAM" id="SSF55486">
    <property type="entry name" value="Metalloproteases ('zincins'), catalytic domain"/>
    <property type="match status" value="1"/>
</dbReference>
<feature type="chain" id="PRO_5045771682" evidence="10">
    <location>
        <begin position="20"/>
        <end position="341"/>
    </location>
</feature>
<evidence type="ECO:0000313" key="12">
    <source>
        <dbReference type="EMBL" id="MFC6884327.1"/>
    </source>
</evidence>